<dbReference type="GO" id="GO:0008270">
    <property type="term" value="F:zinc ion binding"/>
    <property type="evidence" value="ECO:0007669"/>
    <property type="project" value="UniProtKB-KW"/>
</dbReference>
<dbReference type="SUPFAM" id="SSF57716">
    <property type="entry name" value="Glucocorticoid receptor-like (DNA-binding domain)"/>
    <property type="match status" value="1"/>
</dbReference>
<protein>
    <recommendedName>
        <fullName evidence="6">THAP-type domain-containing protein</fullName>
    </recommendedName>
</protein>
<feature type="domain" description="THAP-type" evidence="6">
    <location>
        <begin position="1"/>
        <end position="86"/>
    </location>
</feature>
<dbReference type="VEuPathDB" id="VectorBase:ADAC000800"/>
<keyword evidence="3" id="KW-0862">Zinc</keyword>
<dbReference type="Pfam" id="PF05485">
    <property type="entry name" value="THAP"/>
    <property type="match status" value="1"/>
</dbReference>
<keyword evidence="1" id="KW-0479">Metal-binding</keyword>
<reference evidence="7" key="3">
    <citation type="journal article" date="2013" name="Nucleic Acids Res.">
        <title>The genome of Anopheles darlingi, the main neotropical malaria vector.</title>
        <authorList>
            <person name="Marinotti O."/>
            <person name="Cerqueira G.C."/>
            <person name="de Almeida L.G."/>
            <person name="Ferro M.I."/>
            <person name="Loreto E.L."/>
            <person name="Zaha A."/>
            <person name="Teixeira S.M."/>
            <person name="Wespiser A.R."/>
            <person name="Almeida E Silva A."/>
            <person name="Schlindwein A.D."/>
            <person name="Pacheco A.C."/>
            <person name="Silva A.L."/>
            <person name="Graveley B.R."/>
            <person name="Walenz B.P."/>
            <person name="Lima Bde A."/>
            <person name="Ribeiro C.A."/>
            <person name="Nunes-Silva C.G."/>
            <person name="de Carvalho C.R."/>
            <person name="Soares C.M."/>
            <person name="de Menezes C.B."/>
            <person name="Matiolli C."/>
            <person name="Caffrey D."/>
            <person name="Araujo D.A."/>
            <person name="de Oliveira D.M."/>
            <person name="Golenbock D."/>
            <person name="Grisard E.C."/>
            <person name="Fantinatti-Garboggini F."/>
            <person name="de Carvalho F.M."/>
            <person name="Barcellos F.G."/>
            <person name="Prosdocimi F."/>
            <person name="May G."/>
            <person name="Azevedo Junior G.M."/>
            <person name="Guimaraes G.M."/>
            <person name="Goldman G.H."/>
            <person name="Padilha I.Q."/>
            <person name="Batista Jda S."/>
            <person name="Ferro J.A."/>
            <person name="Ribeiro J.M."/>
            <person name="Fietto J.L."/>
            <person name="Dabbas K.M."/>
            <person name="Cerdeira L."/>
            <person name="Agnez-Lima L.F."/>
            <person name="Brocchi M."/>
            <person name="de Carvalho M.O."/>
            <person name="Teixeira Mde M."/>
            <person name="Diniz Maia Mde M."/>
            <person name="Goldman M.H."/>
            <person name="Cruz Schneider M.P."/>
            <person name="Felipe M.S."/>
            <person name="Hungria M."/>
            <person name="Nicolas M.F."/>
            <person name="Pereira M."/>
            <person name="Montes M.A."/>
            <person name="Cantao M.E."/>
            <person name="Vincentz M."/>
            <person name="Rafael M.S."/>
            <person name="Silverman N."/>
            <person name="Stoco P.H."/>
            <person name="Souza R.C."/>
            <person name="Vicentini R."/>
            <person name="Gazzinelli R.T."/>
            <person name="Neves Rde O."/>
            <person name="Silva R."/>
            <person name="Astolfi-Filho S."/>
            <person name="Maciel T.E."/>
            <person name="Urmenyi T.P."/>
            <person name="Tadei W.P."/>
            <person name="Camargo E.P."/>
            <person name="de Vasconcelos A.T."/>
        </authorList>
    </citation>
    <scope>NUCLEOTIDE SEQUENCE</scope>
</reference>
<reference evidence="7 9" key="1">
    <citation type="journal article" date="2010" name="BMC Genomics">
        <title>Combination of measures distinguishes pre-miRNAs from other stem-loops in the genome of the newly sequenced Anopheles darlingi.</title>
        <authorList>
            <person name="Mendes N.D."/>
            <person name="Freitas A.T."/>
            <person name="Vasconcelos A.T."/>
            <person name="Sagot M.F."/>
        </authorList>
    </citation>
    <scope>NUCLEOTIDE SEQUENCE</scope>
</reference>
<dbReference type="PANTHER" id="PTHR46600">
    <property type="entry name" value="THAP DOMAIN-CONTAINING"/>
    <property type="match status" value="1"/>
</dbReference>
<proteinExistence type="predicted"/>
<sequence length="424" mass="47794">MGGCRCTFRSCEHGTASRPDLHYFRYPVKDPERLSAWIKNSQRAEFIKLPQDKLSNKVVCQEHFERKMFMNYLRERLTKTAIPRLMPVPGEDTRINVETGDIVGPDVEEGQTRKPEIVTPYTCKQREQRPSLELTISTKEEQPQETMPTPPLKKMKILNPEILVSKRKDSPGTVVRNGMQPPARIIIHKPHETVLLNKMVSKRTLDSGSSEQRIINSPKLAANVTHCVLKEEIVTIQDEPVFSPVATEQNFDDVDNDSDTGEVISTTEVATTQTTSTPTAESAPMDPSFAKALEESKQELANLRQVIEMLANRPVPQPTTIITPQTATPPMRMEKGPQLTKAQLFNGIKRYLNPTMVTLLRMELFAGSADRPWKSDEKALAVDLLSIGANVYDHFAQEFRFRLPPVSEAEQWKESGEIDADDAC</sequence>
<dbReference type="OMA" id="CFMNYKM"/>
<dbReference type="EnsemblMetazoa" id="ADAC000800-RA">
    <property type="protein sequence ID" value="ADAC000800-PA"/>
    <property type="gene ID" value="ADAC000800"/>
</dbReference>
<dbReference type="STRING" id="43151.W5JVJ9"/>
<dbReference type="InterPro" id="IPR006612">
    <property type="entry name" value="THAP_Znf"/>
</dbReference>
<dbReference type="PANTHER" id="PTHR46600:SF11">
    <property type="entry name" value="THAP DOMAIN-CONTAINING PROTEIN 10"/>
    <property type="match status" value="1"/>
</dbReference>
<dbReference type="SMART" id="SM00980">
    <property type="entry name" value="THAP"/>
    <property type="match status" value="1"/>
</dbReference>
<organism evidence="7">
    <name type="scientific">Anopheles darlingi</name>
    <name type="common">Mosquito</name>
    <dbReference type="NCBI Taxonomy" id="43151"/>
    <lineage>
        <taxon>Eukaryota</taxon>
        <taxon>Metazoa</taxon>
        <taxon>Ecdysozoa</taxon>
        <taxon>Arthropoda</taxon>
        <taxon>Hexapoda</taxon>
        <taxon>Insecta</taxon>
        <taxon>Pterygota</taxon>
        <taxon>Neoptera</taxon>
        <taxon>Endopterygota</taxon>
        <taxon>Diptera</taxon>
        <taxon>Nematocera</taxon>
        <taxon>Culicoidea</taxon>
        <taxon>Culicidae</taxon>
        <taxon>Anophelinae</taxon>
        <taxon>Anopheles</taxon>
    </lineage>
</organism>
<evidence type="ECO:0000256" key="2">
    <source>
        <dbReference type="ARBA" id="ARBA00022771"/>
    </source>
</evidence>
<dbReference type="PROSITE" id="PS50950">
    <property type="entry name" value="ZF_THAP"/>
    <property type="match status" value="1"/>
</dbReference>
<evidence type="ECO:0000259" key="6">
    <source>
        <dbReference type="PROSITE" id="PS50950"/>
    </source>
</evidence>
<dbReference type="SMART" id="SM00692">
    <property type="entry name" value="DM3"/>
    <property type="match status" value="1"/>
</dbReference>
<evidence type="ECO:0000256" key="1">
    <source>
        <dbReference type="ARBA" id="ARBA00022723"/>
    </source>
</evidence>
<keyword evidence="2 5" id="KW-0863">Zinc-finger</keyword>
<dbReference type="GO" id="GO:0043565">
    <property type="term" value="F:sequence-specific DNA binding"/>
    <property type="evidence" value="ECO:0007669"/>
    <property type="project" value="InterPro"/>
</dbReference>
<dbReference type="VEuPathDB" id="VectorBase:ADAR2_012077"/>
<dbReference type="AlphaFoldDB" id="W5JVJ9"/>
<reference evidence="8" key="4">
    <citation type="submission" date="2015-06" db="UniProtKB">
        <authorList>
            <consortium name="EnsemblMetazoa"/>
        </authorList>
    </citation>
    <scope>IDENTIFICATION</scope>
</reference>
<reference evidence="7" key="2">
    <citation type="submission" date="2010-05" db="EMBL/GenBank/DDBJ databases">
        <authorList>
            <person name="Almeida L.G."/>
            <person name="Nicolas M.F."/>
            <person name="Souza R.C."/>
            <person name="Vasconcelos A.T.R."/>
        </authorList>
    </citation>
    <scope>NUCLEOTIDE SEQUENCE</scope>
</reference>
<dbReference type="EMBL" id="ADMH02000200">
    <property type="protein sequence ID" value="ETN67388.1"/>
    <property type="molecule type" value="Genomic_DNA"/>
</dbReference>
<evidence type="ECO:0000313" key="9">
    <source>
        <dbReference type="Proteomes" id="UP000000673"/>
    </source>
</evidence>
<dbReference type="HOGENOM" id="CLU_634948_0_0_1"/>
<dbReference type="Proteomes" id="UP000000673">
    <property type="component" value="Unassembled WGS sequence"/>
</dbReference>
<accession>W5JVJ9</accession>
<evidence type="ECO:0000256" key="4">
    <source>
        <dbReference type="ARBA" id="ARBA00023125"/>
    </source>
</evidence>
<dbReference type="eggNOG" id="ENOG502S9N9">
    <property type="taxonomic scope" value="Eukaryota"/>
</dbReference>
<evidence type="ECO:0000256" key="3">
    <source>
        <dbReference type="ARBA" id="ARBA00022833"/>
    </source>
</evidence>
<name>W5JVJ9_ANODA</name>
<gene>
    <name evidence="7" type="ORF">AND_000800</name>
</gene>
<dbReference type="FunCoup" id="W5JVJ9">
    <property type="interactions" value="5"/>
</dbReference>
<keyword evidence="4 5" id="KW-0238">DNA-binding</keyword>
<evidence type="ECO:0000313" key="8">
    <source>
        <dbReference type="EnsemblMetazoa" id="ADAC000800-PA"/>
    </source>
</evidence>
<evidence type="ECO:0000256" key="5">
    <source>
        <dbReference type="PROSITE-ProRule" id="PRU00309"/>
    </source>
</evidence>
<keyword evidence="9" id="KW-1185">Reference proteome</keyword>
<dbReference type="InterPro" id="IPR026516">
    <property type="entry name" value="THAP1/10"/>
</dbReference>
<evidence type="ECO:0000313" key="7">
    <source>
        <dbReference type="EMBL" id="ETN67388.1"/>
    </source>
</evidence>